<feature type="transmembrane region" description="Helical" evidence="1">
    <location>
        <begin position="40"/>
        <end position="62"/>
    </location>
</feature>
<protein>
    <recommendedName>
        <fullName evidence="2">Type 4 secretion system PilS N-terminal domain-containing protein</fullName>
    </recommendedName>
</protein>
<keyword evidence="1" id="KW-1133">Transmembrane helix</keyword>
<dbReference type="Gene3D" id="3.30.1690.10">
    <property type="entry name" value="TcpA-like pilin"/>
    <property type="match status" value="1"/>
</dbReference>
<dbReference type="InterPro" id="IPR014911">
    <property type="entry name" value="PilS_N"/>
</dbReference>
<reference evidence="3 4" key="1">
    <citation type="submission" date="2020-04" db="EMBL/GenBank/DDBJ databases">
        <authorList>
            <person name="De Canck E."/>
        </authorList>
    </citation>
    <scope>NUCLEOTIDE SEQUENCE [LARGE SCALE GENOMIC DNA]</scope>
    <source>
        <strain evidence="3 4">LMG 29542</strain>
    </source>
</reference>
<keyword evidence="1" id="KW-0472">Membrane</keyword>
<evidence type="ECO:0000313" key="4">
    <source>
        <dbReference type="Proteomes" id="UP000494363"/>
    </source>
</evidence>
<evidence type="ECO:0000313" key="3">
    <source>
        <dbReference type="EMBL" id="CAB3755880.1"/>
    </source>
</evidence>
<evidence type="ECO:0000256" key="1">
    <source>
        <dbReference type="SAM" id="Phobius"/>
    </source>
</evidence>
<proteinExistence type="predicted"/>
<keyword evidence="1" id="KW-0812">Transmembrane</keyword>
<organism evidence="3 4">
    <name type="scientific">Paraburkholderia humisilvae</name>
    <dbReference type="NCBI Taxonomy" id="627669"/>
    <lineage>
        <taxon>Bacteria</taxon>
        <taxon>Pseudomonadati</taxon>
        <taxon>Pseudomonadota</taxon>
        <taxon>Betaproteobacteria</taxon>
        <taxon>Burkholderiales</taxon>
        <taxon>Burkholderiaceae</taxon>
        <taxon>Paraburkholderia</taxon>
    </lineage>
</organism>
<accession>A0A6J5DNJ9</accession>
<dbReference type="SUPFAM" id="SSF54523">
    <property type="entry name" value="Pili subunits"/>
    <property type="match status" value="1"/>
</dbReference>
<gene>
    <name evidence="3" type="ORF">LMG29542_02719</name>
</gene>
<keyword evidence="4" id="KW-1185">Reference proteome</keyword>
<sequence>MQQVNTNDMKGGAVGAVKSGSTAGAVADAKRRLPIRGRRTPRGVISIEAIVVIAIILVLLVWGGSRIGQLYLGTDNTTEGGNIQSLYGAIREIKTSAGYGSSGTDLSPTLIAMGKVPGNMAISGAQIMNNWGQPYDIKSTGQGFTLSDPGVPEKNCIKIVSSVSQNGQFDSVSVNSGSANTGPLATATAQTACSSDPSSILWTSTK</sequence>
<dbReference type="Proteomes" id="UP000494363">
    <property type="component" value="Unassembled WGS sequence"/>
</dbReference>
<feature type="domain" description="Type 4 secretion system PilS N-terminal" evidence="2">
    <location>
        <begin position="75"/>
        <end position="204"/>
    </location>
</feature>
<dbReference type="RefSeq" id="WP_175226976.1">
    <property type="nucleotide sequence ID" value="NZ_CADIKH010000011.1"/>
</dbReference>
<name>A0A6J5DNJ9_9BURK</name>
<dbReference type="Pfam" id="PF08805">
    <property type="entry name" value="PilS"/>
    <property type="match status" value="1"/>
</dbReference>
<dbReference type="AlphaFoldDB" id="A0A6J5DNJ9"/>
<dbReference type="InterPro" id="IPR045584">
    <property type="entry name" value="Pilin-like"/>
</dbReference>
<evidence type="ECO:0000259" key="2">
    <source>
        <dbReference type="Pfam" id="PF08805"/>
    </source>
</evidence>
<dbReference type="EMBL" id="CADIKH010000011">
    <property type="protein sequence ID" value="CAB3755880.1"/>
    <property type="molecule type" value="Genomic_DNA"/>
</dbReference>